<feature type="chain" id="PRO_5045272621" description="Collagen-like protein" evidence="2">
    <location>
        <begin position="29"/>
        <end position="66"/>
    </location>
</feature>
<protein>
    <recommendedName>
        <fullName evidence="5">Collagen-like protein</fullName>
    </recommendedName>
</protein>
<sequence>MSRTVAKLFAIAGLSAALLMGAAGVANAEWPPKVDGVPGTPVADLPSALDGLPAKTGAPGKPGSNG</sequence>
<evidence type="ECO:0000256" key="1">
    <source>
        <dbReference type="SAM" id="MobiDB-lite"/>
    </source>
</evidence>
<feature type="region of interest" description="Disordered" evidence="1">
    <location>
        <begin position="34"/>
        <end position="66"/>
    </location>
</feature>
<proteinExistence type="predicted"/>
<name>A0ABN3VH71_9PSEU</name>
<feature type="signal peptide" evidence="2">
    <location>
        <begin position="1"/>
        <end position="28"/>
    </location>
</feature>
<keyword evidence="2" id="KW-0732">Signal</keyword>
<dbReference type="RefSeq" id="WP_344682647.1">
    <property type="nucleotide sequence ID" value="NZ_BAAAUX010000019.1"/>
</dbReference>
<evidence type="ECO:0000313" key="3">
    <source>
        <dbReference type="EMBL" id="GAA2804147.1"/>
    </source>
</evidence>
<reference evidence="3 4" key="1">
    <citation type="journal article" date="2019" name="Int. J. Syst. Evol. Microbiol.">
        <title>The Global Catalogue of Microorganisms (GCM) 10K type strain sequencing project: providing services to taxonomists for standard genome sequencing and annotation.</title>
        <authorList>
            <consortium name="The Broad Institute Genomics Platform"/>
            <consortium name="The Broad Institute Genome Sequencing Center for Infectious Disease"/>
            <person name="Wu L."/>
            <person name="Ma J."/>
        </authorList>
    </citation>
    <scope>NUCLEOTIDE SEQUENCE [LARGE SCALE GENOMIC DNA]</scope>
    <source>
        <strain evidence="3 4">JCM 9383</strain>
    </source>
</reference>
<evidence type="ECO:0000313" key="4">
    <source>
        <dbReference type="Proteomes" id="UP001500979"/>
    </source>
</evidence>
<evidence type="ECO:0008006" key="5">
    <source>
        <dbReference type="Google" id="ProtNLM"/>
    </source>
</evidence>
<dbReference type="EMBL" id="BAAAUX010000019">
    <property type="protein sequence ID" value="GAA2804147.1"/>
    <property type="molecule type" value="Genomic_DNA"/>
</dbReference>
<dbReference type="Proteomes" id="UP001500979">
    <property type="component" value="Unassembled WGS sequence"/>
</dbReference>
<evidence type="ECO:0000256" key="2">
    <source>
        <dbReference type="SAM" id="SignalP"/>
    </source>
</evidence>
<comment type="caution">
    <text evidence="3">The sequence shown here is derived from an EMBL/GenBank/DDBJ whole genome shotgun (WGS) entry which is preliminary data.</text>
</comment>
<gene>
    <name evidence="3" type="ORF">GCM10010470_44150</name>
</gene>
<keyword evidence="4" id="KW-1185">Reference proteome</keyword>
<organism evidence="3 4">
    <name type="scientific">Saccharopolyspora taberi</name>
    <dbReference type="NCBI Taxonomy" id="60895"/>
    <lineage>
        <taxon>Bacteria</taxon>
        <taxon>Bacillati</taxon>
        <taxon>Actinomycetota</taxon>
        <taxon>Actinomycetes</taxon>
        <taxon>Pseudonocardiales</taxon>
        <taxon>Pseudonocardiaceae</taxon>
        <taxon>Saccharopolyspora</taxon>
    </lineage>
</organism>
<accession>A0ABN3VH71</accession>